<evidence type="ECO:0000313" key="3">
    <source>
        <dbReference type="Proteomes" id="UP000199689"/>
    </source>
</evidence>
<keyword evidence="3" id="KW-1185">Reference proteome</keyword>
<dbReference type="GeneID" id="87755156"/>
<protein>
    <recommendedName>
        <fullName evidence="4">DUF1795 domain-containing protein</fullName>
    </recommendedName>
</protein>
<dbReference type="RefSeq" id="WP_091362705.1">
    <property type="nucleotide sequence ID" value="NZ_FMXA01000003.1"/>
</dbReference>
<dbReference type="Proteomes" id="UP000199689">
    <property type="component" value="Unassembled WGS sequence"/>
</dbReference>
<dbReference type="OrthoDB" id="1633945at2"/>
<keyword evidence="1" id="KW-0732">Signal</keyword>
<evidence type="ECO:0000313" key="2">
    <source>
        <dbReference type="EMBL" id="SDA37383.1"/>
    </source>
</evidence>
<feature type="signal peptide" evidence="1">
    <location>
        <begin position="1"/>
        <end position="24"/>
    </location>
</feature>
<sequence length="230" mass="26013">MNAWKKRLLILLGAVCLSISSVQAESFKEDMSSALPKEFSYTDIASDYSIQFLGQPMKYHMGQVSFVDPKTENFSSGYLIAGTLPSQVSAYLLPYFKLNLSSSEWTGLLYMNKQILNEDSPLMREIRKTMGSWAERVIGTEGRANLKIHFTEMEPLRKVTLQSLLYTAGGKIIFDSDGLIYPMYSRMYFMRNGNDIDMLMLLTPDEGKQPLVFAIDDAAKAMYTKRLGSL</sequence>
<feature type="chain" id="PRO_5011437476" description="DUF1795 domain-containing protein" evidence="1">
    <location>
        <begin position="25"/>
        <end position="230"/>
    </location>
</feature>
<evidence type="ECO:0000256" key="1">
    <source>
        <dbReference type="SAM" id="SignalP"/>
    </source>
</evidence>
<accession>A0A1G5UUU4</accession>
<reference evidence="2 3" key="1">
    <citation type="submission" date="2016-10" db="EMBL/GenBank/DDBJ databases">
        <authorList>
            <person name="de Groot N.N."/>
        </authorList>
    </citation>
    <scope>NUCLEOTIDE SEQUENCE [LARGE SCALE GENOMIC DNA]</scope>
    <source>
        <strain evidence="2 3">DSM 15230</strain>
    </source>
</reference>
<gene>
    <name evidence="2" type="ORF">SAMN02910343_00100</name>
</gene>
<name>A0A1G5UUU4_9FIRM</name>
<organism evidence="2 3">
    <name type="scientific">Allisonella histaminiformans</name>
    <dbReference type="NCBI Taxonomy" id="209880"/>
    <lineage>
        <taxon>Bacteria</taxon>
        <taxon>Bacillati</taxon>
        <taxon>Bacillota</taxon>
        <taxon>Negativicutes</taxon>
        <taxon>Veillonellales</taxon>
        <taxon>Veillonellaceae</taxon>
        <taxon>Allisonella</taxon>
    </lineage>
</organism>
<dbReference type="STRING" id="209880.SAMN02910343_00100"/>
<dbReference type="EMBL" id="FMXA01000003">
    <property type="protein sequence ID" value="SDA37383.1"/>
    <property type="molecule type" value="Genomic_DNA"/>
</dbReference>
<dbReference type="AlphaFoldDB" id="A0A1G5UUU4"/>
<proteinExistence type="predicted"/>
<evidence type="ECO:0008006" key="4">
    <source>
        <dbReference type="Google" id="ProtNLM"/>
    </source>
</evidence>